<dbReference type="GO" id="GO:0005743">
    <property type="term" value="C:mitochondrial inner membrane"/>
    <property type="evidence" value="ECO:0007669"/>
    <property type="project" value="InterPro"/>
</dbReference>
<dbReference type="Gene3D" id="1.10.1620.20">
    <property type="entry name" value="ATP synthase, F1 complex, epsilon subunit superfamily, mitochondrial"/>
    <property type="match status" value="1"/>
</dbReference>
<dbReference type="AlphaFoldDB" id="A0A8K0F0E8"/>
<evidence type="ECO:0000313" key="3">
    <source>
        <dbReference type="Proteomes" id="UP000799049"/>
    </source>
</evidence>
<dbReference type="Pfam" id="PF04627">
    <property type="entry name" value="ATP-synt_Eps"/>
    <property type="match status" value="1"/>
</dbReference>
<dbReference type="Proteomes" id="UP000799049">
    <property type="component" value="Unassembled WGS sequence"/>
</dbReference>
<dbReference type="CDD" id="cd12153">
    <property type="entry name" value="F1-ATPase_epsilon"/>
    <property type="match status" value="1"/>
</dbReference>
<dbReference type="GO" id="GO:0045259">
    <property type="term" value="C:proton-transporting ATP synthase complex"/>
    <property type="evidence" value="ECO:0007669"/>
    <property type="project" value="InterPro"/>
</dbReference>
<keyword evidence="3" id="KW-1185">Reference proteome</keyword>
<evidence type="ECO:0000313" key="2">
    <source>
        <dbReference type="EMBL" id="KAF0852181.1"/>
    </source>
</evidence>
<dbReference type="GO" id="GO:0046933">
    <property type="term" value="F:proton-transporting ATP synthase activity, rotational mechanism"/>
    <property type="evidence" value="ECO:0007669"/>
    <property type="project" value="InterPro"/>
</dbReference>
<dbReference type="SUPFAM" id="SSF48690">
    <property type="entry name" value="Epsilon subunit of mitochondrial F1F0-ATP synthase"/>
    <property type="match status" value="1"/>
</dbReference>
<proteinExistence type="inferred from homology"/>
<dbReference type="PANTHER" id="PTHR12448:SF0">
    <property type="entry name" value="ATP SYNTHASE SUBUNIT EPSILON, MITOCHONDRIAL"/>
    <property type="match status" value="1"/>
</dbReference>
<organism evidence="2 3">
    <name type="scientific">Andalucia godoyi</name>
    <name type="common">Flagellate</name>
    <dbReference type="NCBI Taxonomy" id="505711"/>
    <lineage>
        <taxon>Eukaryota</taxon>
        <taxon>Discoba</taxon>
        <taxon>Jakobida</taxon>
        <taxon>Andalucina</taxon>
        <taxon>Andaluciidae</taxon>
        <taxon>Andalucia</taxon>
    </lineage>
</organism>
<dbReference type="EMBL" id="VRVR01000056">
    <property type="protein sequence ID" value="KAF0852181.1"/>
    <property type="molecule type" value="Genomic_DNA"/>
</dbReference>
<sequence>MVGVEAWRSAGMTYLRYLNVASQALRVVLKGELKTKAKARSDFQMRVGTFDNGRIKDRKDINPQAHL</sequence>
<comment type="similarity">
    <text evidence="1">Belongs to the eukaryotic ATPase epsilon family.</text>
</comment>
<protein>
    <submittedName>
        <fullName evidence="2">Mitochondrial Complex V (CV) F1Fo ATP synthase F1 subunit epsilon (Atp15)</fullName>
    </submittedName>
</protein>
<dbReference type="InterPro" id="IPR036742">
    <property type="entry name" value="ATP_synth_F1_esu_sf_mt"/>
</dbReference>
<accession>A0A8K0F0E8</accession>
<dbReference type="PANTHER" id="PTHR12448">
    <property type="entry name" value="ATP SYNTHASE EPSILON CHAIN, MITOCHONDRIAL"/>
    <property type="match status" value="1"/>
</dbReference>
<reference evidence="2" key="1">
    <citation type="submission" date="2019-09" db="EMBL/GenBank/DDBJ databases">
        <title>The Mitochondrial Proteome of the Jakobid, Andalucia godoyi, a Protist With the Most Gene-Rich and Bacteria-Like Mitochondrial Genome.</title>
        <authorList>
            <person name="Gray M.W."/>
            <person name="Burger G."/>
            <person name="Derelle R."/>
            <person name="Klimes V."/>
            <person name="Leger M."/>
            <person name="Sarrasin M."/>
            <person name="Vlcek C."/>
            <person name="Roger A.J."/>
            <person name="Elias M."/>
            <person name="Lang B.F."/>
        </authorList>
    </citation>
    <scope>NUCLEOTIDE SEQUENCE</scope>
    <source>
        <strain evidence="2">And28</strain>
    </source>
</reference>
<gene>
    <name evidence="2" type="ORF">ANDGO_03024</name>
</gene>
<comment type="caution">
    <text evidence="2">The sequence shown here is derived from an EMBL/GenBank/DDBJ whole genome shotgun (WGS) entry which is preliminary data.</text>
</comment>
<dbReference type="GO" id="GO:0042776">
    <property type="term" value="P:proton motive force-driven mitochondrial ATP synthesis"/>
    <property type="evidence" value="ECO:0007669"/>
    <property type="project" value="TreeGrafter"/>
</dbReference>
<evidence type="ECO:0000256" key="1">
    <source>
        <dbReference type="ARBA" id="ARBA00009502"/>
    </source>
</evidence>
<dbReference type="InterPro" id="IPR006721">
    <property type="entry name" value="ATP_synth_F1_esu_mt"/>
</dbReference>
<name>A0A8K0F0E8_ANDGO</name>
<dbReference type="OrthoDB" id="269124at2759"/>